<keyword evidence="2" id="KW-1185">Reference proteome</keyword>
<protein>
    <submittedName>
        <fullName evidence="1">Uncharacterized protein</fullName>
    </submittedName>
</protein>
<dbReference type="EMBL" id="BMBA01000001">
    <property type="protein sequence ID" value="GFZ30041.1"/>
    <property type="molecule type" value="Genomic_DNA"/>
</dbReference>
<dbReference type="RefSeq" id="WP_228731190.1">
    <property type="nucleotide sequence ID" value="NZ_BMBA01000001.1"/>
</dbReference>
<sequence length="198" mass="22968">MKTLDSSTQASSPGSLSLSNEKLKELRPELYGLKGKWLEYREKKSAGYSQIEQIREHIFYGDSQPAVVLSVDPLIIVAYSEDLDCVVPLYFSNIYVKKYRLKEKTRLITVNTYMRGPKLQEDIILGPNNSGVWFGFHPIIAEFVSDDLDVIEMRKLKIDEKMWEYVYKLGGEYSSKYPNAYRDGRPIYSQNPATIRWF</sequence>
<accession>A0ABQ1E5M4</accession>
<proteinExistence type="predicted"/>
<gene>
    <name evidence="1" type="ORF">CSC2_05670</name>
</gene>
<reference evidence="1 2" key="1">
    <citation type="journal article" date="2021" name="Int. J. Syst. Evol. Microbiol.">
        <title>Clostridium zeae sp. nov., isolated from corn silage.</title>
        <authorList>
            <person name="Kobayashi H."/>
            <person name="Tanizawa Y."/>
            <person name="Yagura M."/>
            <person name="Sakamoto M."/>
            <person name="Ohkuma M."/>
            <person name="Tohno M."/>
        </authorList>
    </citation>
    <scope>NUCLEOTIDE SEQUENCE [LARGE SCALE GENOMIC DNA]</scope>
    <source>
        <strain evidence="1 2">CSC2</strain>
    </source>
</reference>
<dbReference type="Proteomes" id="UP000663802">
    <property type="component" value="Unassembled WGS sequence"/>
</dbReference>
<organism evidence="1 2">
    <name type="scientific">Clostridium zeae</name>
    <dbReference type="NCBI Taxonomy" id="2759022"/>
    <lineage>
        <taxon>Bacteria</taxon>
        <taxon>Bacillati</taxon>
        <taxon>Bacillota</taxon>
        <taxon>Clostridia</taxon>
        <taxon>Eubacteriales</taxon>
        <taxon>Clostridiaceae</taxon>
        <taxon>Clostridium</taxon>
    </lineage>
</organism>
<evidence type="ECO:0000313" key="2">
    <source>
        <dbReference type="Proteomes" id="UP000663802"/>
    </source>
</evidence>
<evidence type="ECO:0000313" key="1">
    <source>
        <dbReference type="EMBL" id="GFZ30041.1"/>
    </source>
</evidence>
<name>A0ABQ1E5M4_9CLOT</name>
<comment type="caution">
    <text evidence="1">The sequence shown here is derived from an EMBL/GenBank/DDBJ whole genome shotgun (WGS) entry which is preliminary data.</text>
</comment>